<dbReference type="AlphaFoldDB" id="A0A218V6U4"/>
<dbReference type="Pfam" id="PF22215">
    <property type="entry name" value="MLKL_N"/>
    <property type="match status" value="1"/>
</dbReference>
<keyword evidence="12 17" id="KW-0863">Zinc-finger</keyword>
<gene>
    <name evidence="22" type="primary">RFWD3</name>
    <name evidence="22" type="ORF">RLOC_00000267</name>
</gene>
<dbReference type="PANTHER" id="PTHR16047">
    <property type="entry name" value="RFWD3 PROTEIN"/>
    <property type="match status" value="1"/>
</dbReference>
<dbReference type="PROSITE" id="PS50011">
    <property type="entry name" value="PROTEIN_KINASE_DOM"/>
    <property type="match status" value="1"/>
</dbReference>
<keyword evidence="23" id="KW-1185">Reference proteome</keyword>
<feature type="region of interest" description="Disordered" evidence="19">
    <location>
        <begin position="689"/>
        <end position="779"/>
    </location>
</feature>
<sequence length="1253" mass="140023">MVRHYQPTSPAAKPFGASMDIVERVLSVAQAIHAQFEQVKCCKHQCQRLVERIQILLEPVRILRAQPRQHISHHEEELMKKLLRALEEAQKLVMKYSQTSWIQKFLRARSTGEEFVWVNESLEDIAQGLSLLLQAEQKQAFLEAFQSKTCRRQDAEDLKDDRAFLDQVLASTEEPKDVLEEIYIDRDCMESKMDWMKSELNKVIHEMERLKKVNVGKREDITEIKRDQLTFHRHLQDTESYDLYEGEYLKYPVAIKTFKRPLTTDPVKVRDIFEKEIQTLKKFESPNILRMYGICIEENDGSPCFSIIMEYCKHGTLRDVLNKQQHLSWDIRIRMALGAARGLYRLHQTGEKSRLHGCICSSKFLVAGDYCVKLSGFELCETESSIKRKAKKDCKQVSMLAYIAPENLKDINYPYKRPCEIYSFGIVLAEIATSKIPFEGCTPEEIVEKICSHHYWDPLGEDCPEDLRKIIEQCQAFEPSQRPSAEGEKTSFNFIHSILQDQIHTRDVGNVPKKPLNVTFPTKMAQEEMEVDLQPVAGYSVETLQTLPPEPSAHTALSSHVPVLGEGGGSAAALPAEDAVVTASAGAGEAPAEPDLQTGPATAPSGQQRLQGTLDQYQPLPVPQLTQHPPVRRARRQQRIGGSQRTISARAALDHYFQVSRTQEPSAGPVPHPEFPTIVRDTQAQHPVETIEVSDSDSSTSEEAEETVEAAAPLLPSAQETPPAAGSGVSSQVQAEPSQALSQASAEHENHEDEPEVQQKQTTPLKKLESSVPVAHQDEEEGDTCAICFEQWTNAGDHRLSALRCGHLFGYTCIERWLKGQAGKCPQCNKKAKRSDIVVLYARTLKALDTSEQERMRSSLEKEQILRRQAELESAQSRLQLQVLTGECRKLRKQVQELKALVAQYNVSTLQQPGSSHTCLPSSLPSSQSQRKYHLEKVFLVSQTGNCRVMAYCYGVKMMSLANLKSSQYIPIHSKQIRGLAFGTRADGLLLSAALDNTLKLTSLATNTVVQTYNAGRPVWSCCWCLDDTNYVYAGLVNGSIMIYDLRDTNSHVQELVPQKSRCPMVSLSYLPRMASASLPYGGILAGTLEGACFWEQKAGNSYQPHHLPLEPGGCIDLQTEINTRHCLATYRPGKNNPCMHCVMMELTCSPLTEGSEDVVCSSNPVQTFSAGPTCKLLTKSAIFQSPEDDGSVFVCAGDEASNSALLWDAGSGSLLQRLPADLPVLDICPLEVNQSHLLATLTEKMVKIYKWQ</sequence>
<evidence type="ECO:0000259" key="21">
    <source>
        <dbReference type="PROSITE" id="PS50089"/>
    </source>
</evidence>
<dbReference type="SMART" id="SM00320">
    <property type="entry name" value="WD40"/>
    <property type="match status" value="3"/>
</dbReference>
<dbReference type="InterPro" id="IPR001680">
    <property type="entry name" value="WD40_rpt"/>
</dbReference>
<evidence type="ECO:0000256" key="10">
    <source>
        <dbReference type="ARBA" id="ARBA00022737"/>
    </source>
</evidence>
<keyword evidence="9" id="KW-0479">Metal-binding</keyword>
<dbReference type="GO" id="GO:0008270">
    <property type="term" value="F:zinc ion binding"/>
    <property type="evidence" value="ECO:0007669"/>
    <property type="project" value="UniProtKB-KW"/>
</dbReference>
<name>A0A218V6U4_9PASE</name>
<dbReference type="InterPro" id="IPR001245">
    <property type="entry name" value="Ser-Thr/Tyr_kinase_cat_dom"/>
</dbReference>
<evidence type="ECO:0000256" key="11">
    <source>
        <dbReference type="ARBA" id="ARBA00022763"/>
    </source>
</evidence>
<dbReference type="InterPro" id="IPR000719">
    <property type="entry name" value="Prot_kinase_dom"/>
</dbReference>
<dbReference type="GO" id="GO:0036297">
    <property type="term" value="P:interstrand cross-link repair"/>
    <property type="evidence" value="ECO:0007669"/>
    <property type="project" value="InterPro"/>
</dbReference>
<keyword evidence="10" id="KW-0677">Repeat</keyword>
<evidence type="ECO:0000256" key="8">
    <source>
        <dbReference type="ARBA" id="ARBA00022679"/>
    </source>
</evidence>
<feature type="region of interest" description="Disordered" evidence="19">
    <location>
        <begin position="582"/>
        <end position="607"/>
    </location>
</feature>
<evidence type="ECO:0000256" key="4">
    <source>
        <dbReference type="ARBA" id="ARBA00004906"/>
    </source>
</evidence>
<dbReference type="Gene3D" id="3.30.200.20">
    <property type="entry name" value="Phosphorylase Kinase, domain 1"/>
    <property type="match status" value="1"/>
</dbReference>
<comment type="catalytic activity">
    <reaction evidence="1">
        <text>S-ubiquitinyl-[E2 ubiquitin-conjugating enzyme]-L-cysteine + [acceptor protein]-L-lysine = [E2 ubiquitin-conjugating enzyme]-L-cysteine + N(6)-ubiquitinyl-[acceptor protein]-L-lysine.</text>
        <dbReference type="EC" id="2.3.2.27"/>
    </reaction>
</comment>
<dbReference type="Pfam" id="PF07714">
    <property type="entry name" value="PK_Tyr_Ser-Thr"/>
    <property type="match status" value="1"/>
</dbReference>
<dbReference type="InterPro" id="IPR015943">
    <property type="entry name" value="WD40/YVTN_repeat-like_dom_sf"/>
</dbReference>
<evidence type="ECO:0000256" key="17">
    <source>
        <dbReference type="PROSITE-ProRule" id="PRU00175"/>
    </source>
</evidence>
<keyword evidence="13" id="KW-0833">Ubl conjugation pathway</keyword>
<organism evidence="22 23">
    <name type="scientific">Lonchura striata</name>
    <name type="common">white-rumped munia</name>
    <dbReference type="NCBI Taxonomy" id="40157"/>
    <lineage>
        <taxon>Eukaryota</taxon>
        <taxon>Metazoa</taxon>
        <taxon>Chordata</taxon>
        <taxon>Craniata</taxon>
        <taxon>Vertebrata</taxon>
        <taxon>Euteleostomi</taxon>
        <taxon>Archelosauria</taxon>
        <taxon>Archosauria</taxon>
        <taxon>Dinosauria</taxon>
        <taxon>Saurischia</taxon>
        <taxon>Theropoda</taxon>
        <taxon>Coelurosauria</taxon>
        <taxon>Aves</taxon>
        <taxon>Neognathae</taxon>
        <taxon>Neoaves</taxon>
        <taxon>Telluraves</taxon>
        <taxon>Australaves</taxon>
        <taxon>Passeriformes</taxon>
        <taxon>Passeroidea</taxon>
        <taxon>Estrildidae</taxon>
        <taxon>Estrildinae</taxon>
        <taxon>Lonchura</taxon>
    </lineage>
</organism>
<feature type="compositionally biased region" description="Polar residues" evidence="19">
    <location>
        <begin position="728"/>
        <end position="745"/>
    </location>
</feature>
<dbReference type="SUPFAM" id="SSF56112">
    <property type="entry name" value="Protein kinase-like (PK-like)"/>
    <property type="match status" value="1"/>
</dbReference>
<evidence type="ECO:0000256" key="9">
    <source>
        <dbReference type="ARBA" id="ARBA00022723"/>
    </source>
</evidence>
<dbReference type="InterPro" id="IPR059179">
    <property type="entry name" value="MLKL-like_MCAfunc"/>
</dbReference>
<dbReference type="STRING" id="299123.ENSLSDP00000021991"/>
<dbReference type="GO" id="GO:0005776">
    <property type="term" value="C:autophagosome"/>
    <property type="evidence" value="ECO:0007669"/>
    <property type="project" value="UniProtKB-SubCell"/>
</dbReference>
<dbReference type="GO" id="GO:0016567">
    <property type="term" value="P:protein ubiquitination"/>
    <property type="evidence" value="ECO:0007669"/>
    <property type="project" value="InterPro"/>
</dbReference>
<dbReference type="InterPro" id="IPR036537">
    <property type="entry name" value="Adaptor_Cbl_N_dom_sf"/>
</dbReference>
<dbReference type="CDD" id="cd16450">
    <property type="entry name" value="mRING-C3HGC3_RFWD3"/>
    <property type="match status" value="1"/>
</dbReference>
<feature type="domain" description="RING-type" evidence="21">
    <location>
        <begin position="785"/>
        <end position="829"/>
    </location>
</feature>
<evidence type="ECO:0000313" key="23">
    <source>
        <dbReference type="Proteomes" id="UP000197619"/>
    </source>
</evidence>
<dbReference type="PANTHER" id="PTHR16047:SF7">
    <property type="entry name" value="E3 UBIQUITIN-PROTEIN LIGASE RFWD3"/>
    <property type="match status" value="1"/>
</dbReference>
<dbReference type="Gene3D" id="3.30.40.10">
    <property type="entry name" value="Zinc/RING finger domain, C3HC4 (zinc finger)"/>
    <property type="match status" value="1"/>
</dbReference>
<accession>A0A218V6U4</accession>
<keyword evidence="8" id="KW-0808">Transferase</keyword>
<dbReference type="Gene3D" id="1.10.510.10">
    <property type="entry name" value="Transferase(Phosphotransferase) domain 1"/>
    <property type="match status" value="1"/>
</dbReference>
<dbReference type="InterPro" id="IPR011009">
    <property type="entry name" value="Kinase-like_dom_sf"/>
</dbReference>
<evidence type="ECO:0000256" key="13">
    <source>
        <dbReference type="ARBA" id="ARBA00022786"/>
    </source>
</evidence>
<dbReference type="InterPro" id="IPR056527">
    <property type="entry name" value="WD40_RFWD3"/>
</dbReference>
<dbReference type="GO" id="GO:0061630">
    <property type="term" value="F:ubiquitin protein ligase activity"/>
    <property type="evidence" value="ECO:0007669"/>
    <property type="project" value="UniProtKB-EC"/>
</dbReference>
<dbReference type="GO" id="GO:0016605">
    <property type="term" value="C:PML body"/>
    <property type="evidence" value="ECO:0007669"/>
    <property type="project" value="UniProtKB-SubCell"/>
</dbReference>
<evidence type="ECO:0000256" key="1">
    <source>
        <dbReference type="ARBA" id="ARBA00000900"/>
    </source>
</evidence>
<dbReference type="Pfam" id="PF13639">
    <property type="entry name" value="zf-RING_2"/>
    <property type="match status" value="1"/>
</dbReference>
<evidence type="ECO:0000256" key="15">
    <source>
        <dbReference type="ARBA" id="ARBA00023204"/>
    </source>
</evidence>
<keyword evidence="7" id="KW-0853">WD repeat</keyword>
<dbReference type="SUPFAM" id="SSF50978">
    <property type="entry name" value="WD40 repeat-like"/>
    <property type="match status" value="1"/>
</dbReference>
<evidence type="ECO:0000256" key="6">
    <source>
        <dbReference type="ARBA" id="ARBA00022490"/>
    </source>
</evidence>
<comment type="pathway">
    <text evidence="4">Protein modification; protein ubiquitination.</text>
</comment>
<dbReference type="CDD" id="cd21037">
    <property type="entry name" value="MLKL_NTD"/>
    <property type="match status" value="1"/>
</dbReference>
<comment type="subcellular location">
    <subcellularLocation>
        <location evidence="3">Cytoplasmic vesicle</location>
        <location evidence="3">Autophagosome</location>
    </subcellularLocation>
    <subcellularLocation>
        <location evidence="2">Nucleus</location>
        <location evidence="2">PML body</location>
    </subcellularLocation>
</comment>
<evidence type="ECO:0000256" key="12">
    <source>
        <dbReference type="ARBA" id="ARBA00022771"/>
    </source>
</evidence>
<dbReference type="EMBL" id="MUZQ01000037">
    <property type="protein sequence ID" value="OWK61639.1"/>
    <property type="molecule type" value="Genomic_DNA"/>
</dbReference>
<dbReference type="GO" id="GO:0005524">
    <property type="term" value="F:ATP binding"/>
    <property type="evidence" value="ECO:0007669"/>
    <property type="project" value="InterPro"/>
</dbReference>
<feature type="compositionally biased region" description="Low complexity" evidence="19">
    <location>
        <begin position="585"/>
        <end position="594"/>
    </location>
</feature>
<evidence type="ECO:0000313" key="22">
    <source>
        <dbReference type="EMBL" id="OWK61639.1"/>
    </source>
</evidence>
<evidence type="ECO:0000256" key="5">
    <source>
        <dbReference type="ARBA" id="ARBA00012483"/>
    </source>
</evidence>
<evidence type="ECO:0000256" key="2">
    <source>
        <dbReference type="ARBA" id="ARBA00004322"/>
    </source>
</evidence>
<dbReference type="Proteomes" id="UP000197619">
    <property type="component" value="Unassembled WGS sequence"/>
</dbReference>
<dbReference type="SUPFAM" id="SSF57850">
    <property type="entry name" value="RING/U-box"/>
    <property type="match status" value="1"/>
</dbReference>
<evidence type="ECO:0000256" key="3">
    <source>
        <dbReference type="ARBA" id="ARBA00004419"/>
    </source>
</evidence>
<dbReference type="Pfam" id="PF23419">
    <property type="entry name" value="WD40_RFWD3"/>
    <property type="match status" value="1"/>
</dbReference>
<dbReference type="InterPro" id="IPR054000">
    <property type="entry name" value="MLKL_N"/>
</dbReference>
<evidence type="ECO:0000256" key="19">
    <source>
        <dbReference type="SAM" id="MobiDB-lite"/>
    </source>
</evidence>
<keyword evidence="14" id="KW-0862">Zinc</keyword>
<dbReference type="Gene3D" id="2.130.10.10">
    <property type="entry name" value="YVTN repeat-like/Quinoprotein amine dehydrogenase"/>
    <property type="match status" value="1"/>
</dbReference>
<keyword evidence="18" id="KW-0175">Coiled coil</keyword>
<feature type="domain" description="Protein kinase" evidence="20">
    <location>
        <begin position="207"/>
        <end position="499"/>
    </location>
</feature>
<dbReference type="GO" id="GO:0007166">
    <property type="term" value="P:cell surface receptor signaling pathway"/>
    <property type="evidence" value="ECO:0007669"/>
    <property type="project" value="InterPro"/>
</dbReference>
<evidence type="ECO:0000256" key="16">
    <source>
        <dbReference type="ARBA" id="ARBA00023242"/>
    </source>
</evidence>
<proteinExistence type="predicted"/>
<keyword evidence="15" id="KW-0234">DNA repair</keyword>
<evidence type="ECO:0000256" key="14">
    <source>
        <dbReference type="ARBA" id="ARBA00022833"/>
    </source>
</evidence>
<feature type="coiled-coil region" evidence="18">
    <location>
        <begin position="72"/>
        <end position="99"/>
    </location>
</feature>
<evidence type="ECO:0000259" key="20">
    <source>
        <dbReference type="PROSITE" id="PS50011"/>
    </source>
</evidence>
<evidence type="ECO:0000256" key="18">
    <source>
        <dbReference type="SAM" id="Coils"/>
    </source>
</evidence>
<dbReference type="GO" id="GO:0004672">
    <property type="term" value="F:protein kinase activity"/>
    <property type="evidence" value="ECO:0007669"/>
    <property type="project" value="InterPro"/>
</dbReference>
<evidence type="ECO:0000256" key="7">
    <source>
        <dbReference type="ARBA" id="ARBA00022574"/>
    </source>
</evidence>
<dbReference type="EC" id="2.3.2.27" evidence="5"/>
<dbReference type="FunFam" id="3.30.200.20:FF:000437">
    <property type="entry name" value="Mixed lineage kinase domain-like pseudokinase"/>
    <property type="match status" value="1"/>
</dbReference>
<reference evidence="22 23" key="1">
    <citation type="submission" date="2017-05" db="EMBL/GenBank/DDBJ databases">
        <title>Genome of assembly of the Bengalese finch, Lonchura striata domestica.</title>
        <authorList>
            <person name="Colquitt B.M."/>
            <person name="Brainard M.S."/>
        </authorList>
    </citation>
    <scope>NUCLEOTIDE SEQUENCE [LARGE SCALE GENOMIC DNA]</scope>
    <source>
        <strain evidence="22">White83orange57</strain>
    </source>
</reference>
<protein>
    <recommendedName>
        <fullName evidence="5">RING-type E3 ubiquitin transferase</fullName>
        <ecNumber evidence="5">2.3.2.27</ecNumber>
    </recommendedName>
</protein>
<dbReference type="InterPro" id="IPR037381">
    <property type="entry name" value="RFWD3"/>
</dbReference>
<feature type="region of interest" description="Disordered" evidence="19">
    <location>
        <begin position="621"/>
        <end position="648"/>
    </location>
</feature>
<keyword evidence="6" id="KW-0963">Cytoplasm</keyword>
<dbReference type="InterPro" id="IPR036322">
    <property type="entry name" value="WD40_repeat_dom_sf"/>
</dbReference>
<dbReference type="PROSITE" id="PS50089">
    <property type="entry name" value="ZF_RING_2"/>
    <property type="match status" value="1"/>
</dbReference>
<feature type="compositionally biased region" description="Acidic residues" evidence="19">
    <location>
        <begin position="692"/>
        <end position="708"/>
    </location>
</feature>
<dbReference type="Gene3D" id="1.20.930.20">
    <property type="entry name" value="Adaptor protein Cbl, N-terminal domain"/>
    <property type="match status" value="1"/>
</dbReference>
<keyword evidence="16" id="KW-0539">Nucleus</keyword>
<keyword evidence="11" id="KW-0227">DNA damage</keyword>
<dbReference type="InterPro" id="IPR013083">
    <property type="entry name" value="Znf_RING/FYVE/PHD"/>
</dbReference>
<dbReference type="SMART" id="SM00184">
    <property type="entry name" value="RING"/>
    <property type="match status" value="1"/>
</dbReference>
<dbReference type="InterPro" id="IPR001841">
    <property type="entry name" value="Znf_RING"/>
</dbReference>
<comment type="caution">
    <text evidence="22">The sequence shown here is derived from an EMBL/GenBank/DDBJ whole genome shotgun (WGS) entry which is preliminary data.</text>
</comment>
<feature type="coiled-coil region" evidence="18">
    <location>
        <begin position="881"/>
        <end position="908"/>
    </location>
</feature>